<dbReference type="RefSeq" id="WP_112294458.1">
    <property type="nucleotide sequence ID" value="NZ_CBCSBS010000001.1"/>
</dbReference>
<accession>A0A2Z4JRY1</accession>
<evidence type="ECO:0000313" key="1">
    <source>
        <dbReference type="EMBL" id="AWW49453.1"/>
    </source>
</evidence>
<reference evidence="2" key="1">
    <citation type="submission" date="2018-06" db="EMBL/GenBank/DDBJ databases">
        <title>Description of a new Polynucleobacter species.</title>
        <authorList>
            <person name="Hahn M.W."/>
        </authorList>
    </citation>
    <scope>NUCLEOTIDE SEQUENCE [LARGE SCALE GENOMIC DNA]</scope>
    <source>
        <strain evidence="2">MG-25-Pas1-D2</strain>
    </source>
</reference>
<proteinExistence type="predicted"/>
<dbReference type="AlphaFoldDB" id="A0A2Z4JRY1"/>
<dbReference type="EMBL" id="CP030085">
    <property type="protein sequence ID" value="AWW49453.1"/>
    <property type="molecule type" value="Genomic_DNA"/>
</dbReference>
<name>A0A2Z4JRY1_9BURK</name>
<sequence length="305" mass="35533">MNVRYAVKSNGKNKLIERTYYKKRANIFYIENIKSEFNIISVNPLDFSSGGTEQYILLSDFKDVTYSRSVEKRYFSSGVSIDDKKIIKKLSNGWQLEENLKKIGWKFFDITIKVVGESEIKTVPFNHLSLQATESEIAYENLSELEYMNYVKNGIPAEKYNDIASSGNSGFCETDVLFELNNEEVNIQKHLEREFKKKNQDERLISRLKLPTLVVTHFYKRSYATIDIFEEFDPKKLTLDIEKYVYKNGANGYYYAYLPIYDGQNFEFESSGLHNYTDILLIDSKGKIHSIDISDSKDDESEFDD</sequence>
<organism evidence="1 2">
    <name type="scientific">Polynucleobacter paneuropaeus</name>
    <dbReference type="NCBI Taxonomy" id="2527775"/>
    <lineage>
        <taxon>Bacteria</taxon>
        <taxon>Pseudomonadati</taxon>
        <taxon>Pseudomonadota</taxon>
        <taxon>Betaproteobacteria</taxon>
        <taxon>Burkholderiales</taxon>
        <taxon>Burkholderiaceae</taxon>
        <taxon>Polynucleobacter</taxon>
    </lineage>
</organism>
<evidence type="ECO:0000313" key="2">
    <source>
        <dbReference type="Proteomes" id="UP000248592"/>
    </source>
</evidence>
<protein>
    <submittedName>
        <fullName evidence="1">Uncharacterized protein</fullName>
    </submittedName>
</protein>
<dbReference type="Proteomes" id="UP000248592">
    <property type="component" value="Chromosome"/>
</dbReference>
<gene>
    <name evidence="1" type="ORF">Pas1_03090</name>
</gene>